<keyword evidence="5" id="KW-1185">Reference proteome</keyword>
<evidence type="ECO:0000313" key="4">
    <source>
        <dbReference type="EMBL" id="AMN47063.1"/>
    </source>
</evidence>
<dbReference type="InterPro" id="IPR005097">
    <property type="entry name" value="Sacchrp_dh_NADP-bd"/>
</dbReference>
<dbReference type="Pfam" id="PF16653">
    <property type="entry name" value="Sacchrp_dh_C"/>
    <property type="match status" value="1"/>
</dbReference>
<evidence type="ECO:0000259" key="3">
    <source>
        <dbReference type="Pfam" id="PF16653"/>
    </source>
</evidence>
<reference evidence="4 5" key="1">
    <citation type="submission" date="2015-06" db="EMBL/GenBank/DDBJ databases">
        <title>A Comprehensive Approach to Explore the Metabolic and Phylogenetic Diversity of Bacterial Steroid Degradation in the Environment: Testosterone as an Example.</title>
        <authorList>
            <person name="Yang F.-C."/>
            <person name="Chen Y.-L."/>
            <person name="Yu C.-P."/>
            <person name="Tang S.-L."/>
            <person name="Wang P.-H."/>
            <person name="Ismail W."/>
            <person name="Wang C.-H."/>
            <person name="Yang C.-Y."/>
            <person name="Chiang Y.-R."/>
        </authorList>
    </citation>
    <scope>NUCLEOTIDE SEQUENCE [LARGE SCALE GENOMIC DNA]</scope>
    <source>
        <strain evidence="4 5">DSM 18526</strain>
    </source>
</reference>
<feature type="domain" description="Saccharopine dehydrogenase-like C-terminal" evidence="3">
    <location>
        <begin position="127"/>
        <end position="347"/>
    </location>
</feature>
<dbReference type="InterPro" id="IPR036291">
    <property type="entry name" value="NAD(P)-bd_dom_sf"/>
</dbReference>
<dbReference type="KEGG" id="sdf:ACG33_08135"/>
<dbReference type="SUPFAM" id="SSF55347">
    <property type="entry name" value="Glyceraldehyde-3-phosphate dehydrogenase-like, C-terminal domain"/>
    <property type="match status" value="1"/>
</dbReference>
<dbReference type="RefSeq" id="WP_083536604.1">
    <property type="nucleotide sequence ID" value="NZ_CP011971.1"/>
</dbReference>
<evidence type="ECO:0000259" key="2">
    <source>
        <dbReference type="Pfam" id="PF03435"/>
    </source>
</evidence>
<protein>
    <submittedName>
        <fullName evidence="4">Saccharopine dehydrogenase</fullName>
    </submittedName>
</protein>
<dbReference type="PATRIC" id="fig|465721.4.peg.1732"/>
<gene>
    <name evidence="4" type="ORF">ACG33_08135</name>
</gene>
<feature type="domain" description="Saccharopine dehydrogenase NADP binding" evidence="2">
    <location>
        <begin position="4"/>
        <end position="102"/>
    </location>
</feature>
<dbReference type="PANTHER" id="PTHR11133">
    <property type="entry name" value="SACCHAROPINE DEHYDROGENASE"/>
    <property type="match status" value="1"/>
</dbReference>
<keyword evidence="1" id="KW-0560">Oxidoreductase</keyword>
<name>A0A127F9I2_STEDE</name>
<accession>A0A127F9I2</accession>
<dbReference type="STRING" id="465721.ACG33_08135"/>
<dbReference type="Gene3D" id="3.40.50.720">
    <property type="entry name" value="NAD(P)-binding Rossmann-like Domain"/>
    <property type="match status" value="1"/>
</dbReference>
<dbReference type="InterPro" id="IPR051168">
    <property type="entry name" value="AASS"/>
</dbReference>
<dbReference type="OrthoDB" id="9769367at2"/>
<dbReference type="PANTHER" id="PTHR11133:SF22">
    <property type="entry name" value="ALPHA-AMINOADIPIC SEMIALDEHYDE SYNTHASE, MITOCHONDRIAL"/>
    <property type="match status" value="1"/>
</dbReference>
<evidence type="ECO:0000256" key="1">
    <source>
        <dbReference type="ARBA" id="ARBA00023002"/>
    </source>
</evidence>
<dbReference type="GO" id="GO:0016491">
    <property type="term" value="F:oxidoreductase activity"/>
    <property type="evidence" value="ECO:0007669"/>
    <property type="project" value="UniProtKB-KW"/>
</dbReference>
<proteinExistence type="predicted"/>
<sequence>MIRVLILGAGKIGALISGLLADSGSYEVHLADINPEAARAVVKAHALAQLHAHVLDAASPAALKAQLTQYPVDAVVSALPYYCNIAVAEAARHADCHYFDLTEDVEVTRAVRRIAMGTAQAFVPQCGLAPGFVSIAASELIGHFDELRSVKLRVGALPQHPNNVLKYSLTWSTEGLINEYGNPCEAIVEGRRVEAAPLEGLEGIEIDGTAYEAFNTSGGLGSLSETYGAHCRSMDYKTMRYPGHCAQIRLLMNDLKLNQDRGTLKRILENAIPQTLQDVVVIYVAITGTQDGEFREENYVNKIYPQAIAGRLWSAIQVTTASSLCAVLDLVVNANGRYRGFVRQEDFGLLEVLQNRFGSHYTAGVGKELSSRMVVSGQAGHQRSTEHRAPARCG</sequence>
<dbReference type="InterPro" id="IPR032095">
    <property type="entry name" value="Sacchrp_dh-like_C"/>
</dbReference>
<organism evidence="4 5">
    <name type="scientific">Steroidobacter denitrificans</name>
    <dbReference type="NCBI Taxonomy" id="465721"/>
    <lineage>
        <taxon>Bacteria</taxon>
        <taxon>Pseudomonadati</taxon>
        <taxon>Pseudomonadota</taxon>
        <taxon>Gammaproteobacteria</taxon>
        <taxon>Steroidobacterales</taxon>
        <taxon>Steroidobacteraceae</taxon>
        <taxon>Steroidobacter</taxon>
    </lineage>
</organism>
<dbReference type="AlphaFoldDB" id="A0A127F9I2"/>
<dbReference type="Pfam" id="PF03435">
    <property type="entry name" value="Sacchrp_dh_NADP"/>
    <property type="match status" value="1"/>
</dbReference>
<dbReference type="SUPFAM" id="SSF51735">
    <property type="entry name" value="NAD(P)-binding Rossmann-fold domains"/>
    <property type="match status" value="1"/>
</dbReference>
<dbReference type="Gene3D" id="3.30.360.10">
    <property type="entry name" value="Dihydrodipicolinate Reductase, domain 2"/>
    <property type="match status" value="1"/>
</dbReference>
<dbReference type="Proteomes" id="UP000070250">
    <property type="component" value="Chromosome"/>
</dbReference>
<dbReference type="EMBL" id="CP011971">
    <property type="protein sequence ID" value="AMN47063.1"/>
    <property type="molecule type" value="Genomic_DNA"/>
</dbReference>
<evidence type="ECO:0000313" key="5">
    <source>
        <dbReference type="Proteomes" id="UP000070250"/>
    </source>
</evidence>